<dbReference type="OrthoDB" id="547020at2759"/>
<dbReference type="Proteomes" id="UP000612055">
    <property type="component" value="Unassembled WGS sequence"/>
</dbReference>
<dbReference type="PANTHER" id="PTHR24171">
    <property type="entry name" value="ANKYRIN REPEAT DOMAIN-CONTAINING PROTEIN 39-RELATED"/>
    <property type="match status" value="1"/>
</dbReference>
<dbReference type="AlphaFoldDB" id="A0A835XRU1"/>
<evidence type="ECO:0000256" key="2">
    <source>
        <dbReference type="ARBA" id="ARBA00023043"/>
    </source>
</evidence>
<evidence type="ECO:0000259" key="5">
    <source>
        <dbReference type="Pfam" id="PF13676"/>
    </source>
</evidence>
<dbReference type="GO" id="GO:0007165">
    <property type="term" value="P:signal transduction"/>
    <property type="evidence" value="ECO:0007669"/>
    <property type="project" value="InterPro"/>
</dbReference>
<feature type="domain" description="TIR" evidence="5">
    <location>
        <begin position="23"/>
        <end position="72"/>
    </location>
</feature>
<feature type="repeat" description="ANK" evidence="3">
    <location>
        <begin position="470"/>
        <end position="502"/>
    </location>
</feature>
<dbReference type="PRINTS" id="PR01415">
    <property type="entry name" value="ANKYRIN"/>
</dbReference>
<feature type="repeat" description="ANK" evidence="3">
    <location>
        <begin position="340"/>
        <end position="372"/>
    </location>
</feature>
<dbReference type="SUPFAM" id="SSF52200">
    <property type="entry name" value="Toll/Interleukin receptor TIR domain"/>
    <property type="match status" value="1"/>
</dbReference>
<protein>
    <recommendedName>
        <fullName evidence="5">TIR domain-containing protein</fullName>
    </recommendedName>
</protein>
<dbReference type="Pfam" id="PF13676">
    <property type="entry name" value="TIR_2"/>
    <property type="match status" value="1"/>
</dbReference>
<comment type="caution">
    <text evidence="6">The sequence shown here is derived from an EMBL/GenBank/DDBJ whole genome shotgun (WGS) entry which is preliminary data.</text>
</comment>
<feature type="repeat" description="ANK" evidence="3">
    <location>
        <begin position="533"/>
        <end position="565"/>
    </location>
</feature>
<feature type="compositionally biased region" description="Low complexity" evidence="4">
    <location>
        <begin position="265"/>
        <end position="274"/>
    </location>
</feature>
<dbReference type="Pfam" id="PF12796">
    <property type="entry name" value="Ank_2"/>
    <property type="match status" value="1"/>
</dbReference>
<feature type="region of interest" description="Disordered" evidence="4">
    <location>
        <begin position="222"/>
        <end position="308"/>
    </location>
</feature>
<keyword evidence="1" id="KW-0677">Repeat</keyword>
<accession>A0A835XRU1</accession>
<feature type="region of interest" description="Disordered" evidence="4">
    <location>
        <begin position="177"/>
        <end position="196"/>
    </location>
</feature>
<dbReference type="InterPro" id="IPR035897">
    <property type="entry name" value="Toll_tir_struct_dom_sf"/>
</dbReference>
<evidence type="ECO:0000313" key="7">
    <source>
        <dbReference type="Proteomes" id="UP000612055"/>
    </source>
</evidence>
<dbReference type="Pfam" id="PF00023">
    <property type="entry name" value="Ank"/>
    <property type="match status" value="1"/>
</dbReference>
<dbReference type="Pfam" id="PF13857">
    <property type="entry name" value="Ank_5"/>
    <property type="match status" value="1"/>
</dbReference>
<feature type="repeat" description="ANK" evidence="3">
    <location>
        <begin position="373"/>
        <end position="405"/>
    </location>
</feature>
<evidence type="ECO:0000256" key="3">
    <source>
        <dbReference type="PROSITE-ProRule" id="PRU00023"/>
    </source>
</evidence>
<evidence type="ECO:0000256" key="4">
    <source>
        <dbReference type="SAM" id="MobiDB-lite"/>
    </source>
</evidence>
<evidence type="ECO:0000256" key="1">
    <source>
        <dbReference type="ARBA" id="ARBA00022737"/>
    </source>
</evidence>
<feature type="repeat" description="ANK" evidence="3">
    <location>
        <begin position="406"/>
        <end position="438"/>
    </location>
</feature>
<organism evidence="6 7">
    <name type="scientific">Edaphochlamys debaryana</name>
    <dbReference type="NCBI Taxonomy" id="47281"/>
    <lineage>
        <taxon>Eukaryota</taxon>
        <taxon>Viridiplantae</taxon>
        <taxon>Chlorophyta</taxon>
        <taxon>core chlorophytes</taxon>
        <taxon>Chlorophyceae</taxon>
        <taxon>CS clade</taxon>
        <taxon>Chlamydomonadales</taxon>
        <taxon>Chlamydomonadales incertae sedis</taxon>
        <taxon>Edaphochlamys</taxon>
    </lineage>
</organism>
<evidence type="ECO:0000313" key="6">
    <source>
        <dbReference type="EMBL" id="KAG2487778.1"/>
    </source>
</evidence>
<name>A0A835XRU1_9CHLO</name>
<proteinExistence type="predicted"/>
<reference evidence="6" key="1">
    <citation type="journal article" date="2020" name="bioRxiv">
        <title>Comparative genomics of Chlamydomonas.</title>
        <authorList>
            <person name="Craig R.J."/>
            <person name="Hasan A.R."/>
            <person name="Ness R.W."/>
            <person name="Keightley P.D."/>
        </authorList>
    </citation>
    <scope>NUCLEOTIDE SEQUENCE</scope>
    <source>
        <strain evidence="6">CCAP 11/70</strain>
    </source>
</reference>
<dbReference type="InterPro" id="IPR002110">
    <property type="entry name" value="Ankyrin_rpt"/>
</dbReference>
<dbReference type="PROSITE" id="PS50088">
    <property type="entry name" value="ANK_REPEAT"/>
    <property type="match status" value="5"/>
</dbReference>
<gene>
    <name evidence="6" type="ORF">HYH03_013622</name>
</gene>
<sequence>MLSYRIIDTGARELGGDDTVFLIQRALQAHGYSVFVGEAALQGGQKWGQRIQAAVNNCEVFVALCSPDYGNTEVGPKVVSRPVMPARQRCGGPTGVRGPGPEGCGTFREFQLADFKKKPILPVWHSGQYPPAALEIFLSGLQRVPQGGKCLKETAFDEAMRQILSCLQREGCHPKYPRGAAPAPASNPASASASGPAHAFVSSLPAEEQVATATTIEAPLSSAAAPAHSTPHPHPHPHGKPGAHATPHKASSRTSLPPLAPLTPAPASAAARASPSPPPPPAPVSLRDPSYQKREGARPQAARTPEERSLLQAVDAGNAAAVARALADPRANPNVTGGPAGKTALALAAEGGDERVVEALLRGGADPTVEDSYGKTPLHVACAKGHRGVTLLLLRAGADPGARTSAGDSPLLDACRSGAAEVVELVLKGGGDPCDTDNAGRSALHCAGSGAVAAALLQAGAATGAKDKETGATPLLAACRWGNLEVAQALLGAGADLGARDIAGKTPLHHATTTDMAAALLRAGADHAARDNDGFTPLHAACHKGLAGVARALLEAGADKGTVDEWGKTPLALAKQRGHPEVAALLEGWKR</sequence>
<dbReference type="SUPFAM" id="SSF48403">
    <property type="entry name" value="Ankyrin repeat"/>
    <property type="match status" value="1"/>
</dbReference>
<dbReference type="SMART" id="SM00248">
    <property type="entry name" value="ANK"/>
    <property type="match status" value="6"/>
</dbReference>
<dbReference type="Gene3D" id="3.40.50.10140">
    <property type="entry name" value="Toll/interleukin-1 receptor homology (TIR) domain"/>
    <property type="match status" value="1"/>
</dbReference>
<dbReference type="PROSITE" id="PS50297">
    <property type="entry name" value="ANK_REP_REGION"/>
    <property type="match status" value="5"/>
</dbReference>
<keyword evidence="7" id="KW-1185">Reference proteome</keyword>
<dbReference type="Gene3D" id="1.25.40.20">
    <property type="entry name" value="Ankyrin repeat-containing domain"/>
    <property type="match status" value="3"/>
</dbReference>
<dbReference type="EMBL" id="JAEHOE010000092">
    <property type="protein sequence ID" value="KAG2487778.1"/>
    <property type="molecule type" value="Genomic_DNA"/>
</dbReference>
<feature type="compositionally biased region" description="Low complexity" evidence="4">
    <location>
        <begin position="180"/>
        <end position="196"/>
    </location>
</feature>
<keyword evidence="2 3" id="KW-0040">ANK repeat</keyword>
<dbReference type="InterPro" id="IPR000157">
    <property type="entry name" value="TIR_dom"/>
</dbReference>
<feature type="compositionally biased region" description="Basic residues" evidence="4">
    <location>
        <begin position="231"/>
        <end position="251"/>
    </location>
</feature>
<dbReference type="InterPro" id="IPR036770">
    <property type="entry name" value="Ankyrin_rpt-contain_sf"/>
</dbReference>